<accession>A0A518B1W2</accession>
<dbReference type="InterPro" id="IPR014044">
    <property type="entry name" value="CAP_dom"/>
</dbReference>
<dbReference type="Gene3D" id="3.40.33.10">
    <property type="entry name" value="CAP"/>
    <property type="match status" value="1"/>
</dbReference>
<dbReference type="Pfam" id="PF13620">
    <property type="entry name" value="CarboxypepD_reg"/>
    <property type="match status" value="1"/>
</dbReference>
<evidence type="ECO:0000313" key="3">
    <source>
        <dbReference type="EMBL" id="QDU60971.1"/>
    </source>
</evidence>
<proteinExistence type="predicted"/>
<evidence type="ECO:0000259" key="2">
    <source>
        <dbReference type="Pfam" id="PF00188"/>
    </source>
</evidence>
<dbReference type="SUPFAM" id="SSF49464">
    <property type="entry name" value="Carboxypeptidase regulatory domain-like"/>
    <property type="match status" value="1"/>
</dbReference>
<dbReference type="SUPFAM" id="SSF69318">
    <property type="entry name" value="Integrin alpha N-terminal domain"/>
    <property type="match status" value="1"/>
</dbReference>
<reference evidence="3 4" key="1">
    <citation type="submission" date="2019-02" db="EMBL/GenBank/DDBJ databases">
        <title>Deep-cultivation of Planctomycetes and their phenomic and genomic characterization uncovers novel biology.</title>
        <authorList>
            <person name="Wiegand S."/>
            <person name="Jogler M."/>
            <person name="Boedeker C."/>
            <person name="Pinto D."/>
            <person name="Vollmers J."/>
            <person name="Rivas-Marin E."/>
            <person name="Kohn T."/>
            <person name="Peeters S.H."/>
            <person name="Heuer A."/>
            <person name="Rast P."/>
            <person name="Oberbeckmann S."/>
            <person name="Bunk B."/>
            <person name="Jeske O."/>
            <person name="Meyerdierks A."/>
            <person name="Storesund J.E."/>
            <person name="Kallscheuer N."/>
            <person name="Luecker S."/>
            <person name="Lage O.M."/>
            <person name="Pohl T."/>
            <person name="Merkel B.J."/>
            <person name="Hornburger P."/>
            <person name="Mueller R.-W."/>
            <person name="Bruemmer F."/>
            <person name="Labrenz M."/>
            <person name="Spormann A.M."/>
            <person name="Op den Camp H."/>
            <person name="Overmann J."/>
            <person name="Amann R."/>
            <person name="Jetten M.S.M."/>
            <person name="Mascher T."/>
            <person name="Medema M.H."/>
            <person name="Devos D.P."/>
            <person name="Kaster A.-K."/>
            <person name="Ovreas L."/>
            <person name="Rohde M."/>
            <person name="Galperin M.Y."/>
            <person name="Jogler C."/>
        </authorList>
    </citation>
    <scope>NUCLEOTIDE SEQUENCE [LARGE SCALE GENOMIC DNA]</scope>
    <source>
        <strain evidence="3 4">Pan216</strain>
    </source>
</reference>
<dbReference type="KEGG" id="knv:Pan216_18240"/>
<organism evidence="3 4">
    <name type="scientific">Kolteria novifilia</name>
    <dbReference type="NCBI Taxonomy" id="2527975"/>
    <lineage>
        <taxon>Bacteria</taxon>
        <taxon>Pseudomonadati</taxon>
        <taxon>Planctomycetota</taxon>
        <taxon>Planctomycetia</taxon>
        <taxon>Kolteriales</taxon>
        <taxon>Kolteriaceae</taxon>
        <taxon>Kolteria</taxon>
    </lineage>
</organism>
<gene>
    <name evidence="3" type="ORF">Pan216_18240</name>
</gene>
<evidence type="ECO:0000313" key="4">
    <source>
        <dbReference type="Proteomes" id="UP000317093"/>
    </source>
</evidence>
<dbReference type="EMBL" id="CP036279">
    <property type="protein sequence ID" value="QDU60971.1"/>
    <property type="molecule type" value="Genomic_DNA"/>
</dbReference>
<name>A0A518B1W2_9BACT</name>
<sequence>MPLEAATSLASLWVLCVDRAFPLCQLVTNDPRRHRPALDRLEERCVPVVNISGQAQLVVELVNLARADPAGVAASYGIDLNEGLDPGTISSTPKQPLAISQEISNAADVHAQDMIDFDFFGHSSPRTGSPGDRMQAAGYDWNSYGENIAYGSAGFYSVADLQELLFVDEGIPERGHRTNMLAGGFREIGASAEVGAFTTSPGTFDALFVVQNFGRRSSDFFLTGVVYDDADGSDFYGVTEGLAGVTITASDGDQEFSTTSGTSGGYSLELPDGTYTVTVAGAGIDATRTITIDGANIKRDFTLQDDEPSSPPPTDPPPSPPPVDPPSDPPPPPPVDPPNDPPSSPPVTPPESPPASPPTDPPSSPPSSPPASPPSAVPESPPASPPSTPGTVDVPGIFRSGTVVLDVDGDHAYDGAVDRTVGFGAPGDHFFAGDWDGDGADEIGLKRDNLIVLDLNGNWQWDEGVDAVFLFGIASDKIFVGDFDGNGIDEIGLYRSGVVVIDSNNSRAYEPGVDHEFPFGVPEATPVAGDLNGDGRDQLVMMFNGAWAFDLDGDFVYTPGVDTTAAFGTVGDIPLLGRWDADGNARIGIFRQGGVDLDIDGSLTYNVQIDLSFGFGNADDLPLVGRFFPEGLTTAVSGPFSVLSATGSREAALQTGHSAVAAGQTRSTSPVTVLTAVGEESSSLARDATTTGRNDVGDRDLVASEPGEPWIAVLDELFEGEASPVG</sequence>
<dbReference type="Proteomes" id="UP000317093">
    <property type="component" value="Chromosome"/>
</dbReference>
<dbReference type="Pfam" id="PF00188">
    <property type="entry name" value="CAP"/>
    <property type="match status" value="1"/>
</dbReference>
<feature type="domain" description="SCP" evidence="2">
    <location>
        <begin position="60"/>
        <end position="213"/>
    </location>
</feature>
<dbReference type="InterPro" id="IPR028994">
    <property type="entry name" value="Integrin_alpha_N"/>
</dbReference>
<dbReference type="PANTHER" id="PTHR31157:SF1">
    <property type="entry name" value="SCP DOMAIN-CONTAINING PROTEIN"/>
    <property type="match status" value="1"/>
</dbReference>
<dbReference type="OrthoDB" id="239795at2"/>
<feature type="region of interest" description="Disordered" evidence="1">
    <location>
        <begin position="302"/>
        <end position="395"/>
    </location>
</feature>
<dbReference type="AlphaFoldDB" id="A0A518B1W2"/>
<dbReference type="PRINTS" id="PR01217">
    <property type="entry name" value="PRICHEXTENSN"/>
</dbReference>
<dbReference type="CDD" id="cd05379">
    <property type="entry name" value="CAP_bacterial"/>
    <property type="match status" value="1"/>
</dbReference>
<dbReference type="SUPFAM" id="SSF55797">
    <property type="entry name" value="PR-1-like"/>
    <property type="match status" value="1"/>
</dbReference>
<evidence type="ECO:0000256" key="1">
    <source>
        <dbReference type="SAM" id="MobiDB-lite"/>
    </source>
</evidence>
<dbReference type="InterPro" id="IPR008969">
    <property type="entry name" value="CarboxyPept-like_regulatory"/>
</dbReference>
<dbReference type="Gene3D" id="2.60.40.1120">
    <property type="entry name" value="Carboxypeptidase-like, regulatory domain"/>
    <property type="match status" value="1"/>
</dbReference>
<keyword evidence="4" id="KW-1185">Reference proteome</keyword>
<dbReference type="RefSeq" id="WP_145257623.1">
    <property type="nucleotide sequence ID" value="NZ_CP036279.1"/>
</dbReference>
<dbReference type="PANTHER" id="PTHR31157">
    <property type="entry name" value="SCP DOMAIN-CONTAINING PROTEIN"/>
    <property type="match status" value="1"/>
</dbReference>
<protein>
    <submittedName>
        <fullName evidence="3">Cysteine-rich secretory protein family protein</fullName>
    </submittedName>
</protein>
<dbReference type="InterPro" id="IPR035940">
    <property type="entry name" value="CAP_sf"/>
</dbReference>
<feature type="compositionally biased region" description="Pro residues" evidence="1">
    <location>
        <begin position="309"/>
        <end position="388"/>
    </location>
</feature>